<evidence type="ECO:0000256" key="1">
    <source>
        <dbReference type="SAM" id="MobiDB-lite"/>
    </source>
</evidence>
<comment type="caution">
    <text evidence="3">The sequence shown here is derived from an EMBL/GenBank/DDBJ whole genome shotgun (WGS) entry which is preliminary data.</text>
</comment>
<dbReference type="Proteomes" id="UP000638353">
    <property type="component" value="Unassembled WGS sequence"/>
</dbReference>
<feature type="domain" description="TniQ" evidence="2">
    <location>
        <begin position="10"/>
        <end position="161"/>
    </location>
</feature>
<evidence type="ECO:0000313" key="3">
    <source>
        <dbReference type="EMBL" id="GHC82203.1"/>
    </source>
</evidence>
<reference evidence="3" key="2">
    <citation type="submission" date="2020-09" db="EMBL/GenBank/DDBJ databases">
        <authorList>
            <person name="Sun Q."/>
            <person name="Ohkuma M."/>
        </authorList>
    </citation>
    <scope>NUCLEOTIDE SEQUENCE</scope>
    <source>
        <strain evidence="3">JCM 4637</strain>
    </source>
</reference>
<accession>A0A919C7T5</accession>
<feature type="compositionally biased region" description="Polar residues" evidence="1">
    <location>
        <begin position="193"/>
        <end position="205"/>
    </location>
</feature>
<gene>
    <name evidence="3" type="ORF">GCM10010334_10230</name>
</gene>
<dbReference type="Pfam" id="PF06527">
    <property type="entry name" value="TniQ"/>
    <property type="match status" value="1"/>
</dbReference>
<protein>
    <recommendedName>
        <fullName evidence="2">TniQ domain-containing protein</fullName>
    </recommendedName>
</protein>
<name>A0A919C7T5_9ACTN</name>
<dbReference type="AlphaFoldDB" id="A0A919C7T5"/>
<evidence type="ECO:0000313" key="4">
    <source>
        <dbReference type="Proteomes" id="UP000638353"/>
    </source>
</evidence>
<dbReference type="EMBL" id="BMVC01000002">
    <property type="protein sequence ID" value="GHC82203.1"/>
    <property type="molecule type" value="Genomic_DNA"/>
</dbReference>
<feature type="region of interest" description="Disordered" evidence="1">
    <location>
        <begin position="390"/>
        <end position="409"/>
    </location>
</feature>
<organism evidence="3 4">
    <name type="scientific">Streptomyces finlayi</name>
    <dbReference type="NCBI Taxonomy" id="67296"/>
    <lineage>
        <taxon>Bacteria</taxon>
        <taxon>Bacillati</taxon>
        <taxon>Actinomycetota</taxon>
        <taxon>Actinomycetes</taxon>
        <taxon>Kitasatosporales</taxon>
        <taxon>Streptomycetaceae</taxon>
        <taxon>Streptomyces</taxon>
    </lineage>
</organism>
<evidence type="ECO:0000259" key="2">
    <source>
        <dbReference type="Pfam" id="PF06527"/>
    </source>
</evidence>
<proteinExistence type="predicted"/>
<sequence length="409" mass="44399">MTHRRLSRSLDPLDDETLVGFLLRLARHNGTTPAQIASRMGLMDEMSAAPGVVSPWLLADMDKPRLVRAARAADLTVAEAGKLLLAPMGHRYGLVSHLYRPWTSPQQLGRPNRWVFMRTSQYCPPCLAGDDGPLGRLYGGAWKRAWRLPVVFACSRHQQLLSRTCPKCRAPAQFAPNGLIARPGTEDLHPTQCRATSPAPQTGTGRRSVCGTDLASVRSLRALGDEDSLGMLLALQHRLDTLLSSDGPQRVNSCGQLVPVAQYFIDLRVVATLVLASWPEASGFAATRALAQAIGREAEQRLRDSRRRTSGASKRPYGINSLLSPLESPLTMGAVLGIAERILDGREKQWTRMAVGPLYGSALALHRDTFLELARLPGTSSALQEVLGVAKGPADSSSPEPYIRGPRNG</sequence>
<feature type="region of interest" description="Disordered" evidence="1">
    <location>
        <begin position="189"/>
        <end position="208"/>
    </location>
</feature>
<reference evidence="3" key="1">
    <citation type="journal article" date="2014" name="Int. J. Syst. Evol. Microbiol.">
        <title>Complete genome sequence of Corynebacterium casei LMG S-19264T (=DSM 44701T), isolated from a smear-ripened cheese.</title>
        <authorList>
            <consortium name="US DOE Joint Genome Institute (JGI-PGF)"/>
            <person name="Walter F."/>
            <person name="Albersmeier A."/>
            <person name="Kalinowski J."/>
            <person name="Ruckert C."/>
        </authorList>
    </citation>
    <scope>NUCLEOTIDE SEQUENCE</scope>
    <source>
        <strain evidence="3">JCM 4637</strain>
    </source>
</reference>
<dbReference type="InterPro" id="IPR009492">
    <property type="entry name" value="TniQ"/>
</dbReference>